<evidence type="ECO:0000259" key="8">
    <source>
        <dbReference type="PROSITE" id="PS50118"/>
    </source>
</evidence>
<dbReference type="InterPro" id="IPR052412">
    <property type="entry name" value="CC-Dev_Transcription_Reg"/>
</dbReference>
<dbReference type="GO" id="GO:0000981">
    <property type="term" value="F:DNA-binding transcription factor activity, RNA polymerase II-specific"/>
    <property type="evidence" value="ECO:0007669"/>
    <property type="project" value="TreeGrafter"/>
</dbReference>
<reference evidence="10" key="1">
    <citation type="submission" date="2025-08" db="UniProtKB">
        <authorList>
            <consortium name="RefSeq"/>
        </authorList>
    </citation>
    <scope>IDENTIFICATION</scope>
    <source>
        <strain evidence="10">11010-0011.00</strain>
        <tissue evidence="10">Whole body</tissue>
    </source>
</reference>
<name>A0A6J2TSM0_DROLE</name>
<keyword evidence="2" id="KW-0805">Transcription regulation</keyword>
<evidence type="ECO:0000256" key="7">
    <source>
        <dbReference type="SAM" id="MobiDB-lite"/>
    </source>
</evidence>
<dbReference type="Gene3D" id="1.10.30.10">
    <property type="entry name" value="High mobility group box domain"/>
    <property type="match status" value="1"/>
</dbReference>
<dbReference type="InterPro" id="IPR036910">
    <property type="entry name" value="HMG_box_dom_sf"/>
</dbReference>
<dbReference type="PROSITE" id="PS50118">
    <property type="entry name" value="HMG_BOX_2"/>
    <property type="match status" value="1"/>
</dbReference>
<keyword evidence="3 6" id="KW-0238">DNA-binding</keyword>
<keyword evidence="9" id="KW-1185">Reference proteome</keyword>
<gene>
    <name evidence="10" type="primary">LOC115626652</name>
</gene>
<dbReference type="GO" id="GO:0005634">
    <property type="term" value="C:nucleus"/>
    <property type="evidence" value="ECO:0007669"/>
    <property type="project" value="UniProtKB-UniRule"/>
</dbReference>
<feature type="region of interest" description="Disordered" evidence="7">
    <location>
        <begin position="563"/>
        <end position="613"/>
    </location>
</feature>
<sequence>MNNSGLKTFSTMEITATATAAATETTTIIEHNNNKNIQNKNSNMAEAAPTELLKTPQHKGASLLKKYYRFIYTPDDILKPTRNTTAAPATTYANTSTSTSAKITKEQIYIVPTQGNGNINKQCLQAVDGAGGGSSKKDSTSAMSSSSKLRSAFIQITTPADLTATSAVPQEQYQLQQQQQRTEDQENAFRRIEDVHNYAKLQQCSYSNDGSTEEDDDDDDCEDIEAHKSVPPKSPPAPIPSQPLPIVARSTCKNAIDDSEEHVDVETVTKREEVELHVNLIDGARARMAEVQSNGPNATTGADNEMRPEHHARRPMNAFLIFCKRHRAIVKERYKSLENRAITKILGDWWAALDENEKQCFTDLAQQNKDAFFNANPNFKWYKLPAPPLRTLATRPSNANSSNIGHSNNNISGEDYAQQLQWIAGNPPQQGLMAAGMSAAAALPPNYFKLADETQMGELSALMSDNAGVQDKALALQQALSETTQFLSAHMPNSQAKSISSSYQKRTLLHDSASNSSEEDASFVSQCKKAKTTRSCKGKIYQELINSGQIAAIAKKSSKSAKIQQLDASGTPPISPPEHYHQLLDADGHSSPQSAHKQDRSTSECSSNGGIGMTPDFDLEEKIKELPALSLDAYLQRKRSSKKKKKFNPTKKQRNSNSSSNSSAVGNKRAGSTICATSFATVTGEERQQEAQQAAAAAAVGSQKRKARKESITRRNVSAIEQEVASILPLTINGTYYFNQTTSGAAPMRIQSSAATLGGAEATGAATAVAVPAENVSPPLSSSSASSSMSAYEQQFDVTSTSDLLILAEVAANRTELAN</sequence>
<keyword evidence="1" id="KW-0597">Phosphoprotein</keyword>
<feature type="domain" description="HMG box" evidence="8">
    <location>
        <begin position="312"/>
        <end position="380"/>
    </location>
</feature>
<keyword evidence="4" id="KW-0804">Transcription</keyword>
<evidence type="ECO:0000256" key="5">
    <source>
        <dbReference type="ARBA" id="ARBA00023242"/>
    </source>
</evidence>
<dbReference type="Proteomes" id="UP000504634">
    <property type="component" value="Unplaced"/>
</dbReference>
<dbReference type="CDD" id="cd21989">
    <property type="entry name" value="HMG-box_HBP2"/>
    <property type="match status" value="1"/>
</dbReference>
<dbReference type="GO" id="GO:0000977">
    <property type="term" value="F:RNA polymerase II transcription regulatory region sequence-specific DNA binding"/>
    <property type="evidence" value="ECO:0007669"/>
    <property type="project" value="TreeGrafter"/>
</dbReference>
<feature type="compositionally biased region" description="Acidic residues" evidence="7">
    <location>
        <begin position="211"/>
        <end position="223"/>
    </location>
</feature>
<evidence type="ECO:0000256" key="2">
    <source>
        <dbReference type="ARBA" id="ARBA00023015"/>
    </source>
</evidence>
<feature type="compositionally biased region" description="Pro residues" evidence="7">
    <location>
        <begin position="232"/>
        <end position="243"/>
    </location>
</feature>
<feature type="DNA-binding region" description="HMG box" evidence="6">
    <location>
        <begin position="312"/>
        <end position="380"/>
    </location>
</feature>
<evidence type="ECO:0000313" key="9">
    <source>
        <dbReference type="Proteomes" id="UP000504634"/>
    </source>
</evidence>
<dbReference type="AlphaFoldDB" id="A0A6J2TSM0"/>
<feature type="region of interest" description="Disordered" evidence="7">
    <location>
        <begin position="203"/>
        <end position="243"/>
    </location>
</feature>
<dbReference type="InterPro" id="IPR009071">
    <property type="entry name" value="HMG_box_dom"/>
</dbReference>
<dbReference type="InterPro" id="IPR049523">
    <property type="entry name" value="BBX_HMG-box"/>
</dbReference>
<dbReference type="GeneID" id="115626652"/>
<dbReference type="Pfam" id="PF00505">
    <property type="entry name" value="HMG_box"/>
    <property type="match status" value="1"/>
</dbReference>
<dbReference type="PANTHER" id="PTHR13059">
    <property type="entry name" value="HMG-BOX TRANSCRIPTION FACTOR BBX"/>
    <property type="match status" value="1"/>
</dbReference>
<keyword evidence="5 6" id="KW-0539">Nucleus</keyword>
<evidence type="ECO:0000256" key="1">
    <source>
        <dbReference type="ARBA" id="ARBA00022553"/>
    </source>
</evidence>
<evidence type="ECO:0000256" key="4">
    <source>
        <dbReference type="ARBA" id="ARBA00023163"/>
    </source>
</evidence>
<dbReference type="RefSeq" id="XP_030377917.1">
    <property type="nucleotide sequence ID" value="XM_030522057.1"/>
</dbReference>
<organism evidence="9 10">
    <name type="scientific">Drosophila lebanonensis</name>
    <name type="common">Fruit fly</name>
    <name type="synonym">Scaptodrosophila lebanonensis</name>
    <dbReference type="NCBI Taxonomy" id="7225"/>
    <lineage>
        <taxon>Eukaryota</taxon>
        <taxon>Metazoa</taxon>
        <taxon>Ecdysozoa</taxon>
        <taxon>Arthropoda</taxon>
        <taxon>Hexapoda</taxon>
        <taxon>Insecta</taxon>
        <taxon>Pterygota</taxon>
        <taxon>Neoptera</taxon>
        <taxon>Endopterygota</taxon>
        <taxon>Diptera</taxon>
        <taxon>Brachycera</taxon>
        <taxon>Muscomorpha</taxon>
        <taxon>Ephydroidea</taxon>
        <taxon>Drosophilidae</taxon>
        <taxon>Scaptodrosophila</taxon>
    </lineage>
</organism>
<evidence type="ECO:0000313" key="10">
    <source>
        <dbReference type="RefSeq" id="XP_030377917.1"/>
    </source>
</evidence>
<dbReference type="CTD" id="56987"/>
<dbReference type="SUPFAM" id="SSF47095">
    <property type="entry name" value="HMG-box"/>
    <property type="match status" value="1"/>
</dbReference>
<proteinExistence type="predicted"/>
<feature type="compositionally biased region" description="Basic and acidic residues" evidence="7">
    <location>
        <begin position="578"/>
        <end position="588"/>
    </location>
</feature>
<protein>
    <submittedName>
        <fullName evidence="10">Uncharacterized protein LOC115626652</fullName>
    </submittedName>
</protein>
<feature type="compositionally biased region" description="Basic residues" evidence="7">
    <location>
        <begin position="638"/>
        <end position="654"/>
    </location>
</feature>
<feature type="region of interest" description="Disordered" evidence="7">
    <location>
        <begin position="638"/>
        <end position="668"/>
    </location>
</feature>
<evidence type="ECO:0000256" key="3">
    <source>
        <dbReference type="ARBA" id="ARBA00023125"/>
    </source>
</evidence>
<dbReference type="PANTHER" id="PTHR13059:SF10">
    <property type="entry name" value="HMG BOX TRANSCRIPTION FACTOR BBX"/>
    <property type="match status" value="1"/>
</dbReference>
<dbReference type="SMART" id="SM00398">
    <property type="entry name" value="HMG"/>
    <property type="match status" value="1"/>
</dbReference>
<evidence type="ECO:0000256" key="6">
    <source>
        <dbReference type="PROSITE-ProRule" id="PRU00267"/>
    </source>
</evidence>
<dbReference type="OrthoDB" id="2377365at2759"/>
<accession>A0A6J2TSM0</accession>